<name>A0A6P8GUE5_CLUHA</name>
<dbReference type="AlphaFoldDB" id="A0A6P8GUE5"/>
<dbReference type="GO" id="GO:0007399">
    <property type="term" value="P:nervous system development"/>
    <property type="evidence" value="ECO:0007669"/>
    <property type="project" value="TreeGrafter"/>
</dbReference>
<proteinExistence type="inferred from homology"/>
<dbReference type="Pfam" id="PF08517">
    <property type="entry name" value="AXH"/>
    <property type="match status" value="1"/>
</dbReference>
<dbReference type="GO" id="GO:0003723">
    <property type="term" value="F:RNA binding"/>
    <property type="evidence" value="ECO:0007669"/>
    <property type="project" value="InterPro"/>
</dbReference>
<evidence type="ECO:0000256" key="1">
    <source>
        <dbReference type="ARBA" id="ARBA00004123"/>
    </source>
</evidence>
<dbReference type="Proteomes" id="UP000515152">
    <property type="component" value="Chromosome 19"/>
</dbReference>
<dbReference type="SMART" id="SM00536">
    <property type="entry name" value="AXH"/>
    <property type="match status" value="1"/>
</dbReference>
<accession>A0A6P8GUE5</accession>
<keyword evidence="8" id="KW-0539">Nucleus</keyword>
<keyword evidence="6" id="KW-0238">DNA-binding</keyword>
<sequence length="861" mass="90581">MKSNQERSNECLPPKKREIPASTIPSAASSLPSEERPLVVAQASESQRGENLAWLASVVSVHEGREQRMSASSLDADGPQYKPLSVDYSSSSTSTSSSSSSSSITSSALTFTSSQSSRGLPLGLTTLPAIYSSPFSQPGGAIQYTPLPHNVHFITPPYAGPYAGYISPLAPPPPPPPPPPPSSTSGSQRSSSFSSGEAYSSSATNNNSSSSSSSKLDQHHHHHHHQHHNHQQHQQQQSKGSDPATQAHSTQYIPVPSPPVNAPRTSASPHGPHGPHGPLPHHQHTLAQLVLQYSDSPLGPKKEMMNGALEKNRRFGPSPESKPGGTKGGSTQQQQQQQQHHQPGLHHYEARHVVLPAEYAQDVAGLRTSLMFVPNSHGGGSDPVSSADKLPDKGGICSGKPVTRTPSSSSSSSSSHPFLPPPLAVDSHKGAPTVIQTTHSTTEALSLGLPSASFYTTQQPIIGYISGAAGAQTPLGYHSGPLPHHLLIPGTQPVIIPVSGSGPSGFDPVPCSVSTATSTCASSSPSFASSAPLPHTFLAPAPPKGDSSFEMPAPYPHPPTGQVMQAQLHLPLVQTQLHLPPAPLPPAAPPSLPPYFAKGSIIQLADGELKRVEDLGTEDFLQSAEISADLRIDSSTVERISGSPTPNYAIVQFAVGEHRAQVSVEVLMEYPFFVFGQGWSSCCPERTTQTLELPCTKLSVGDVCISLSLKNLKNGALKKNQNQNQTAENQSGTHYLAPPPPPPPLKPPKASLLGVWGARGGGGGGGGEKENGQRRAGRGGASGTENGELRPGERGGSCRAPPDSLDPDPPPKPVTRKRRWSAPEGRKVERPDEEHPLAPPKALFLSREVKISIEGHSSMAD</sequence>
<keyword evidence="7" id="KW-0804">Transcription</keyword>
<dbReference type="PANTHER" id="PTHR13392:SF5">
    <property type="entry name" value="ATAXIN-1"/>
    <property type="match status" value="1"/>
</dbReference>
<feature type="compositionally biased region" description="Low complexity" evidence="9">
    <location>
        <begin position="183"/>
        <end position="215"/>
    </location>
</feature>
<evidence type="ECO:0000313" key="12">
    <source>
        <dbReference type="RefSeq" id="XP_031441516.1"/>
    </source>
</evidence>
<dbReference type="GO" id="GO:0005634">
    <property type="term" value="C:nucleus"/>
    <property type="evidence" value="ECO:0007669"/>
    <property type="project" value="UniProtKB-SubCell"/>
</dbReference>
<evidence type="ECO:0000256" key="5">
    <source>
        <dbReference type="ARBA" id="ARBA00023015"/>
    </source>
</evidence>
<feature type="compositionally biased region" description="Pro residues" evidence="9">
    <location>
        <begin position="737"/>
        <end position="747"/>
    </location>
</feature>
<feature type="compositionally biased region" description="Low complexity" evidence="9">
    <location>
        <begin position="321"/>
        <end position="342"/>
    </location>
</feature>
<evidence type="ECO:0000256" key="9">
    <source>
        <dbReference type="SAM" id="MobiDB-lite"/>
    </source>
</evidence>
<feature type="region of interest" description="Disordered" evidence="9">
    <location>
        <begin position="377"/>
        <end position="429"/>
    </location>
</feature>
<keyword evidence="5" id="KW-0805">Transcription regulation</keyword>
<feature type="compositionally biased region" description="Low complexity" evidence="9">
    <location>
        <begin position="716"/>
        <end position="725"/>
    </location>
</feature>
<feature type="compositionally biased region" description="Basic and acidic residues" evidence="9">
    <location>
        <begin position="1"/>
        <end position="19"/>
    </location>
</feature>
<keyword evidence="4" id="KW-0597">Phosphoprotein</keyword>
<organism evidence="11 12">
    <name type="scientific">Clupea harengus</name>
    <name type="common">Atlantic herring</name>
    <dbReference type="NCBI Taxonomy" id="7950"/>
    <lineage>
        <taxon>Eukaryota</taxon>
        <taxon>Metazoa</taxon>
        <taxon>Chordata</taxon>
        <taxon>Craniata</taxon>
        <taxon>Vertebrata</taxon>
        <taxon>Euteleostomi</taxon>
        <taxon>Actinopterygii</taxon>
        <taxon>Neopterygii</taxon>
        <taxon>Teleostei</taxon>
        <taxon>Clupei</taxon>
        <taxon>Clupeiformes</taxon>
        <taxon>Clupeoidei</taxon>
        <taxon>Clupeidae</taxon>
        <taxon>Clupea</taxon>
    </lineage>
</organism>
<reference evidence="12" key="1">
    <citation type="submission" date="2025-08" db="UniProtKB">
        <authorList>
            <consortium name="RefSeq"/>
        </authorList>
    </citation>
    <scope>IDENTIFICATION</scope>
</reference>
<gene>
    <name evidence="12" type="primary">LOC105911182</name>
</gene>
<feature type="compositionally biased region" description="Basic and acidic residues" evidence="9">
    <location>
        <begin position="824"/>
        <end position="836"/>
    </location>
</feature>
<keyword evidence="11" id="KW-1185">Reference proteome</keyword>
<dbReference type="KEGG" id="char:105911182"/>
<dbReference type="GO" id="GO:0003677">
    <property type="term" value="F:DNA binding"/>
    <property type="evidence" value="ECO:0007669"/>
    <property type="project" value="UniProtKB-KW"/>
</dbReference>
<feature type="compositionally biased region" description="Low complexity" evidence="9">
    <location>
        <begin position="20"/>
        <end position="32"/>
    </location>
</feature>
<dbReference type="GO" id="GO:0000122">
    <property type="term" value="P:negative regulation of transcription by RNA polymerase II"/>
    <property type="evidence" value="ECO:0007669"/>
    <property type="project" value="TreeGrafter"/>
</dbReference>
<feature type="region of interest" description="Disordered" evidence="9">
    <location>
        <begin position="310"/>
        <end position="345"/>
    </location>
</feature>
<feature type="domain" description="AXH" evidence="10">
    <location>
        <begin position="584"/>
        <end position="715"/>
    </location>
</feature>
<dbReference type="PROSITE" id="PS51148">
    <property type="entry name" value="AXH"/>
    <property type="match status" value="1"/>
</dbReference>
<feature type="region of interest" description="Disordered" evidence="9">
    <location>
        <begin position="169"/>
        <end position="282"/>
    </location>
</feature>
<feature type="compositionally biased region" description="Basic residues" evidence="9">
    <location>
        <begin position="218"/>
        <end position="231"/>
    </location>
</feature>
<dbReference type="Pfam" id="PF12547">
    <property type="entry name" value="ATXN-1_C"/>
    <property type="match status" value="1"/>
</dbReference>
<comment type="similarity">
    <text evidence="2">Belongs to the ATXN1 family.</text>
</comment>
<feature type="region of interest" description="Disordered" evidence="9">
    <location>
        <begin position="716"/>
        <end position="843"/>
    </location>
</feature>
<dbReference type="OrthoDB" id="10000452at2759"/>
<dbReference type="PANTHER" id="PTHR13392">
    <property type="entry name" value="ATAXIN 1"/>
    <property type="match status" value="1"/>
</dbReference>
<dbReference type="InterPro" id="IPR003652">
    <property type="entry name" value="Ataxin_AXH_dom"/>
</dbReference>
<dbReference type="InterPro" id="IPR036096">
    <property type="entry name" value="Ataxin_AXH_dom_sf"/>
</dbReference>
<dbReference type="RefSeq" id="XP_031441516.1">
    <property type="nucleotide sequence ID" value="XM_031585656.2"/>
</dbReference>
<evidence type="ECO:0000256" key="3">
    <source>
        <dbReference type="ARBA" id="ARBA00022491"/>
    </source>
</evidence>
<dbReference type="GeneID" id="105911182"/>
<keyword evidence="3" id="KW-0678">Repressor</keyword>
<feature type="compositionally biased region" description="Polar residues" evidence="9">
    <location>
        <begin position="239"/>
        <end position="252"/>
    </location>
</feature>
<evidence type="ECO:0000259" key="10">
    <source>
        <dbReference type="PROSITE" id="PS51148"/>
    </source>
</evidence>
<comment type="subcellular location">
    <subcellularLocation>
        <location evidence="1">Nucleus</location>
    </subcellularLocation>
</comment>
<feature type="compositionally biased region" description="Gly residues" evidence="9">
    <location>
        <begin position="757"/>
        <end position="766"/>
    </location>
</feature>
<feature type="compositionally biased region" description="Pro residues" evidence="9">
    <location>
        <begin position="169"/>
        <end position="182"/>
    </location>
</feature>
<evidence type="ECO:0000256" key="2">
    <source>
        <dbReference type="ARBA" id="ARBA00007348"/>
    </source>
</evidence>
<evidence type="ECO:0000256" key="7">
    <source>
        <dbReference type="ARBA" id="ARBA00023163"/>
    </source>
</evidence>
<dbReference type="InterPro" id="IPR043404">
    <property type="entry name" value="ATAXIN1-like"/>
</dbReference>
<evidence type="ECO:0000256" key="4">
    <source>
        <dbReference type="ARBA" id="ARBA00022553"/>
    </source>
</evidence>
<feature type="compositionally biased region" description="Low complexity" evidence="9">
    <location>
        <begin position="89"/>
        <end position="117"/>
    </location>
</feature>
<evidence type="ECO:0000313" key="11">
    <source>
        <dbReference type="Proteomes" id="UP000515152"/>
    </source>
</evidence>
<dbReference type="InterPro" id="IPR020997">
    <property type="entry name" value="Ataxin-1_N"/>
</dbReference>
<evidence type="ECO:0000256" key="8">
    <source>
        <dbReference type="ARBA" id="ARBA00023242"/>
    </source>
</evidence>
<protein>
    <submittedName>
        <fullName evidence="12">LOW QUALITY PROTEIN: ataxin-1-like</fullName>
    </submittedName>
</protein>
<feature type="region of interest" description="Disordered" evidence="9">
    <location>
        <begin position="1"/>
        <end position="49"/>
    </location>
</feature>
<dbReference type="SUPFAM" id="SSF102031">
    <property type="entry name" value="AXH domain"/>
    <property type="match status" value="1"/>
</dbReference>
<evidence type="ECO:0000256" key="6">
    <source>
        <dbReference type="ARBA" id="ARBA00023125"/>
    </source>
</evidence>
<feature type="region of interest" description="Disordered" evidence="9">
    <location>
        <begin position="65"/>
        <end position="120"/>
    </location>
</feature>